<dbReference type="OrthoDB" id="643885at2"/>
<dbReference type="STRING" id="1216932.CM240_1882"/>
<sequence>MIFLNNEKIEIRKFPNGESFIDSYNIRISDEKNVIKVKFESDSDLMHLIFLKNHLDEMMVKCHLVIPYMPYSRMDRTEGVRLFTLKYICKIINDLKFETVTVYEPHSDVTVALLDRVIVVNKTKELVEKTIKNFSDEELFLVYPDSGAEKRYSKQINYNKILVASKERDFKTGRIKSLSISENIEVNKGFIAIIVDDLCSKGGTFILTAEKLRDMGAKDIYLVVTHCENTIFDGDILKSDLIKKVYTTDSILSRECEKIEIEKI</sequence>
<dbReference type="HOGENOM" id="CLU_033546_2_2_9"/>
<dbReference type="InterPro" id="IPR005946">
    <property type="entry name" value="Rib-P_diPkinase"/>
</dbReference>
<dbReference type="Pfam" id="PF14572">
    <property type="entry name" value="Pribosyl_synth"/>
    <property type="match status" value="1"/>
</dbReference>
<dbReference type="GO" id="GO:0006164">
    <property type="term" value="P:purine nucleotide biosynthetic process"/>
    <property type="evidence" value="ECO:0007669"/>
    <property type="project" value="TreeGrafter"/>
</dbReference>
<evidence type="ECO:0000256" key="3">
    <source>
        <dbReference type="ARBA" id="ARBA00022741"/>
    </source>
</evidence>
<dbReference type="InterPro" id="IPR029057">
    <property type="entry name" value="PRTase-like"/>
</dbReference>
<dbReference type="EMBL" id="HG917868">
    <property type="protein sequence ID" value="CDM69040.1"/>
    <property type="molecule type" value="Genomic_DNA"/>
</dbReference>
<comment type="catalytic activity">
    <reaction evidence="6">
        <text>D-ribose 5-phosphate + ATP = 5-phospho-alpha-D-ribose 1-diphosphate + AMP + H(+)</text>
        <dbReference type="Rhea" id="RHEA:15609"/>
        <dbReference type="ChEBI" id="CHEBI:15378"/>
        <dbReference type="ChEBI" id="CHEBI:30616"/>
        <dbReference type="ChEBI" id="CHEBI:58017"/>
        <dbReference type="ChEBI" id="CHEBI:78346"/>
        <dbReference type="ChEBI" id="CHEBI:456215"/>
        <dbReference type="EC" id="2.7.6.1"/>
    </reaction>
</comment>
<reference evidence="7 8" key="1">
    <citation type="submission" date="2013-11" db="EMBL/GenBank/DDBJ databases">
        <title>Complete genome sequence of Clostridum sp. M2/40.</title>
        <authorList>
            <person name="Wibberg D."/>
            <person name="Puehler A."/>
            <person name="Schlueter A."/>
        </authorList>
    </citation>
    <scope>NUCLEOTIDE SEQUENCE [LARGE SCALE GENOMIC DNA]</scope>
    <source>
        <strain evidence="8">M2/40</strain>
    </source>
</reference>
<evidence type="ECO:0000256" key="1">
    <source>
        <dbReference type="ARBA" id="ARBA00013247"/>
    </source>
</evidence>
<keyword evidence="2" id="KW-0808">Transferase</keyword>
<dbReference type="InterPro" id="IPR000836">
    <property type="entry name" value="PRTase_dom"/>
</dbReference>
<dbReference type="PANTHER" id="PTHR10210:SF32">
    <property type="entry name" value="RIBOSE-PHOSPHATE PYROPHOSPHOKINASE 2"/>
    <property type="match status" value="1"/>
</dbReference>
<organism evidence="7 8">
    <name type="scientific">Clostridium bornimense</name>
    <dbReference type="NCBI Taxonomy" id="1216932"/>
    <lineage>
        <taxon>Bacteria</taxon>
        <taxon>Bacillati</taxon>
        <taxon>Bacillota</taxon>
        <taxon>Clostridia</taxon>
        <taxon>Eubacteriales</taxon>
        <taxon>Clostridiaceae</taxon>
        <taxon>Clostridium</taxon>
    </lineage>
</organism>
<accession>W6SH83</accession>
<protein>
    <recommendedName>
        <fullName evidence="1">ribose-phosphate diphosphokinase</fullName>
        <ecNumber evidence="1">2.7.6.1</ecNumber>
    </recommendedName>
</protein>
<dbReference type="AlphaFoldDB" id="W6SH83"/>
<evidence type="ECO:0000256" key="6">
    <source>
        <dbReference type="ARBA" id="ARBA00049535"/>
    </source>
</evidence>
<evidence type="ECO:0000313" key="7">
    <source>
        <dbReference type="EMBL" id="CDM69040.1"/>
    </source>
</evidence>
<dbReference type="PATRIC" id="fig|1216932.3.peg.1881"/>
<dbReference type="GO" id="GO:0004749">
    <property type="term" value="F:ribose phosphate diphosphokinase activity"/>
    <property type="evidence" value="ECO:0007669"/>
    <property type="project" value="UniProtKB-EC"/>
</dbReference>
<evidence type="ECO:0000313" key="8">
    <source>
        <dbReference type="Proteomes" id="UP000019426"/>
    </source>
</evidence>
<dbReference type="EC" id="2.7.6.1" evidence="1"/>
<dbReference type="Gene3D" id="3.40.50.2020">
    <property type="match status" value="2"/>
</dbReference>
<dbReference type="RefSeq" id="WP_044038649.1">
    <property type="nucleotide sequence ID" value="NZ_HG917868.1"/>
</dbReference>
<evidence type="ECO:0000256" key="4">
    <source>
        <dbReference type="ARBA" id="ARBA00022777"/>
    </source>
</evidence>
<dbReference type="GO" id="GO:0002189">
    <property type="term" value="C:ribose phosphate diphosphokinase complex"/>
    <property type="evidence" value="ECO:0007669"/>
    <property type="project" value="TreeGrafter"/>
</dbReference>
<proteinExistence type="predicted"/>
<gene>
    <name evidence="7" type="ORF">CM240_1882</name>
</gene>
<evidence type="ECO:0000256" key="2">
    <source>
        <dbReference type="ARBA" id="ARBA00022679"/>
    </source>
</evidence>
<keyword evidence="4 7" id="KW-0418">Kinase</keyword>
<dbReference type="GO" id="GO:0006015">
    <property type="term" value="P:5-phosphoribose 1-diphosphate biosynthetic process"/>
    <property type="evidence" value="ECO:0007669"/>
    <property type="project" value="TreeGrafter"/>
</dbReference>
<dbReference type="GO" id="GO:0016301">
    <property type="term" value="F:kinase activity"/>
    <property type="evidence" value="ECO:0007669"/>
    <property type="project" value="UniProtKB-KW"/>
</dbReference>
<dbReference type="Proteomes" id="UP000019426">
    <property type="component" value="Chromosome M2/40_rep1"/>
</dbReference>
<keyword evidence="5" id="KW-0067">ATP-binding</keyword>
<dbReference type="CDD" id="cd06223">
    <property type="entry name" value="PRTases_typeI"/>
    <property type="match status" value="1"/>
</dbReference>
<keyword evidence="3" id="KW-0547">Nucleotide-binding</keyword>
<dbReference type="GO" id="GO:0005737">
    <property type="term" value="C:cytoplasm"/>
    <property type="evidence" value="ECO:0007669"/>
    <property type="project" value="TreeGrafter"/>
</dbReference>
<dbReference type="PANTHER" id="PTHR10210">
    <property type="entry name" value="RIBOSE-PHOSPHATE DIPHOSPHOKINASE FAMILY MEMBER"/>
    <property type="match status" value="1"/>
</dbReference>
<dbReference type="GO" id="GO:0000287">
    <property type="term" value="F:magnesium ion binding"/>
    <property type="evidence" value="ECO:0007669"/>
    <property type="project" value="InterPro"/>
</dbReference>
<evidence type="ECO:0000256" key="5">
    <source>
        <dbReference type="ARBA" id="ARBA00022840"/>
    </source>
</evidence>
<dbReference type="GO" id="GO:0005524">
    <property type="term" value="F:ATP binding"/>
    <property type="evidence" value="ECO:0007669"/>
    <property type="project" value="UniProtKB-KW"/>
</dbReference>
<dbReference type="eggNOG" id="COG0462">
    <property type="taxonomic scope" value="Bacteria"/>
</dbReference>
<name>W6SH83_9CLOT</name>
<dbReference type="SUPFAM" id="SSF53271">
    <property type="entry name" value="PRTase-like"/>
    <property type="match status" value="2"/>
</dbReference>
<keyword evidence="8" id="KW-1185">Reference proteome</keyword>
<dbReference type="KEGG" id="clt:CM240_1882"/>